<dbReference type="Proteomes" id="UP000616769">
    <property type="component" value="Unassembled WGS sequence"/>
</dbReference>
<dbReference type="EMBL" id="JXLN01009107">
    <property type="protein sequence ID" value="KPM04521.1"/>
    <property type="molecule type" value="Genomic_DNA"/>
</dbReference>
<evidence type="ECO:0000313" key="2">
    <source>
        <dbReference type="Proteomes" id="UP000616769"/>
    </source>
</evidence>
<reference evidence="1 2" key="1">
    <citation type="journal article" date="2015" name="Parasit. Vectors">
        <title>Draft genome of the scabies mite.</title>
        <authorList>
            <person name="Rider S.D.Jr."/>
            <person name="Morgan M.S."/>
            <person name="Arlian L.G."/>
        </authorList>
    </citation>
    <scope>NUCLEOTIDE SEQUENCE [LARGE SCALE GENOMIC DNA]</scope>
    <source>
        <strain evidence="1">Arlian Lab</strain>
    </source>
</reference>
<accession>A0A132A0U0</accession>
<gene>
    <name evidence="1" type="ORF">QR98_0029700</name>
</gene>
<evidence type="ECO:0000313" key="1">
    <source>
        <dbReference type="EMBL" id="KPM04521.1"/>
    </source>
</evidence>
<name>A0A132A0U0_SARSC</name>
<proteinExistence type="predicted"/>
<dbReference type="VEuPathDB" id="VectorBase:SSCA004914"/>
<organism evidence="1 2">
    <name type="scientific">Sarcoptes scabiei</name>
    <name type="common">Itch mite</name>
    <name type="synonym">Acarus scabiei</name>
    <dbReference type="NCBI Taxonomy" id="52283"/>
    <lineage>
        <taxon>Eukaryota</taxon>
        <taxon>Metazoa</taxon>
        <taxon>Ecdysozoa</taxon>
        <taxon>Arthropoda</taxon>
        <taxon>Chelicerata</taxon>
        <taxon>Arachnida</taxon>
        <taxon>Acari</taxon>
        <taxon>Acariformes</taxon>
        <taxon>Sarcoptiformes</taxon>
        <taxon>Astigmata</taxon>
        <taxon>Psoroptidia</taxon>
        <taxon>Sarcoptoidea</taxon>
        <taxon>Sarcoptidae</taxon>
        <taxon>Sarcoptinae</taxon>
        <taxon>Sarcoptes</taxon>
    </lineage>
</organism>
<dbReference type="AlphaFoldDB" id="A0A132A0U0"/>
<sequence length="75" mass="8413">MDHLVLIHVDPRTSSPMRIENLIDCLWDNSIRLDIVEKSTVISHCLFAALMGNGIELLDFVSGNDFVAIRAQCDN</sequence>
<comment type="caution">
    <text evidence="1">The sequence shown here is derived from an EMBL/GenBank/DDBJ whole genome shotgun (WGS) entry which is preliminary data.</text>
</comment>
<protein>
    <submittedName>
        <fullName evidence="1">Uncharacterized protein</fullName>
    </submittedName>
</protein>